<dbReference type="EMBL" id="CP063415">
    <property type="protein sequence ID" value="UOE78283.1"/>
    <property type="molecule type" value="Genomic_DNA"/>
</dbReference>
<dbReference type="InterPro" id="IPR003593">
    <property type="entry name" value="AAA+_ATPase"/>
</dbReference>
<dbReference type="Proteomes" id="UP001058458">
    <property type="component" value="Plasmid unnamed1"/>
</dbReference>
<dbReference type="PANTHER" id="PTHR42711:SF5">
    <property type="entry name" value="ABC TRANSPORTER ATP-BINDING PROTEIN NATA"/>
    <property type="match status" value="1"/>
</dbReference>
<geneLocation type="plasmid" evidence="6 7">
    <name>unnamed1</name>
</geneLocation>
<dbReference type="GO" id="GO:0016887">
    <property type="term" value="F:ATP hydrolysis activity"/>
    <property type="evidence" value="ECO:0007669"/>
    <property type="project" value="InterPro"/>
</dbReference>
<dbReference type="InterPro" id="IPR017871">
    <property type="entry name" value="ABC_transporter-like_CS"/>
</dbReference>
<dbReference type="PANTHER" id="PTHR42711">
    <property type="entry name" value="ABC TRANSPORTER ATP-BINDING PROTEIN"/>
    <property type="match status" value="1"/>
</dbReference>
<dbReference type="Gene3D" id="3.40.50.300">
    <property type="entry name" value="P-loop containing nucleotide triphosphate hydrolases"/>
    <property type="match status" value="1"/>
</dbReference>
<dbReference type="InterPro" id="IPR027417">
    <property type="entry name" value="P-loop_NTPase"/>
</dbReference>
<evidence type="ECO:0000256" key="1">
    <source>
        <dbReference type="ARBA" id="ARBA00005417"/>
    </source>
</evidence>
<evidence type="ECO:0000256" key="2">
    <source>
        <dbReference type="ARBA" id="ARBA00022448"/>
    </source>
</evidence>
<evidence type="ECO:0000313" key="7">
    <source>
        <dbReference type="Proteomes" id="UP001058458"/>
    </source>
</evidence>
<dbReference type="SMART" id="SM00382">
    <property type="entry name" value="AAA"/>
    <property type="match status" value="1"/>
</dbReference>
<protein>
    <submittedName>
        <fullName evidence="6">ATP-binding cassette domain-containing protein</fullName>
    </submittedName>
</protein>
<organism evidence="6 7">
    <name type="scientific">Parageobacillus thermoglucosidasius</name>
    <name type="common">Geobacillus thermoglucosidasius</name>
    <dbReference type="NCBI Taxonomy" id="1426"/>
    <lineage>
        <taxon>Bacteria</taxon>
        <taxon>Bacillati</taxon>
        <taxon>Bacillota</taxon>
        <taxon>Bacilli</taxon>
        <taxon>Bacillales</taxon>
        <taxon>Anoxybacillaceae</taxon>
        <taxon>Parageobacillus</taxon>
    </lineage>
</organism>
<gene>
    <name evidence="6" type="ORF">IMI45_19845</name>
</gene>
<feature type="domain" description="ABC transporter" evidence="5">
    <location>
        <begin position="3"/>
        <end position="229"/>
    </location>
</feature>
<name>A0AB38R3P5_PARTM</name>
<dbReference type="GO" id="GO:0005524">
    <property type="term" value="F:ATP binding"/>
    <property type="evidence" value="ECO:0007669"/>
    <property type="project" value="UniProtKB-KW"/>
</dbReference>
<reference evidence="6" key="1">
    <citation type="submission" date="2020-10" db="EMBL/GenBank/DDBJ databases">
        <authorList>
            <person name="Delgado J.A."/>
            <person name="Gonzalez J.M."/>
        </authorList>
    </citation>
    <scope>NUCLEOTIDE SEQUENCE</scope>
    <source>
        <strain evidence="6">23.6</strain>
        <plasmid evidence="6">unnamed1</plasmid>
    </source>
</reference>
<comment type="similarity">
    <text evidence="1">Belongs to the ABC transporter superfamily.</text>
</comment>
<dbReference type="RefSeq" id="WP_248295906.1">
    <property type="nucleotide sequence ID" value="NZ_CP063415.1"/>
</dbReference>
<evidence type="ECO:0000313" key="6">
    <source>
        <dbReference type="EMBL" id="UOE78283.1"/>
    </source>
</evidence>
<evidence type="ECO:0000259" key="5">
    <source>
        <dbReference type="PROSITE" id="PS50893"/>
    </source>
</evidence>
<dbReference type="InterPro" id="IPR003439">
    <property type="entry name" value="ABC_transporter-like_ATP-bd"/>
</dbReference>
<evidence type="ECO:0000256" key="4">
    <source>
        <dbReference type="ARBA" id="ARBA00022840"/>
    </source>
</evidence>
<keyword evidence="3" id="KW-0547">Nucleotide-binding</keyword>
<dbReference type="PROSITE" id="PS50893">
    <property type="entry name" value="ABC_TRANSPORTER_2"/>
    <property type="match status" value="1"/>
</dbReference>
<keyword evidence="2" id="KW-0813">Transport</keyword>
<dbReference type="Pfam" id="PF00005">
    <property type="entry name" value="ABC_tran"/>
    <property type="match status" value="1"/>
</dbReference>
<keyword evidence="4 6" id="KW-0067">ATP-binding</keyword>
<keyword evidence="6" id="KW-0614">Plasmid</keyword>
<proteinExistence type="inferred from homology"/>
<sequence>MILKVENVTKRIRWKPILEDINLDISGAYGLVGPNGAGKTTLLRILSTLMAPSKGQISFEGLKWSDTNKVRKIIGYMPQETNLYPNLRVSELLEHFSKLKIVGKPERKNAVERVIEEFNLHSLLNKQFKHLSVGMKKRVSMSLTLLHDPKIVIVDEPTAGLDIVERMRFLYFLKGISQDKVIIITSHIADDIQFLCNRVGIIKNGRILYDGTVEDVVNAVEGKVWEIIADYQQLKTILLSNKDVLNINRFNEHLVKVRLLVNEPPQYGQSVKPSFSDGYMAILKERGRTT</sequence>
<evidence type="ECO:0000256" key="3">
    <source>
        <dbReference type="ARBA" id="ARBA00022741"/>
    </source>
</evidence>
<dbReference type="AlphaFoldDB" id="A0AB38R3P5"/>
<dbReference type="SUPFAM" id="SSF52540">
    <property type="entry name" value="P-loop containing nucleoside triphosphate hydrolases"/>
    <property type="match status" value="1"/>
</dbReference>
<accession>A0AB38R3P5</accession>
<dbReference type="InterPro" id="IPR050763">
    <property type="entry name" value="ABC_transporter_ATP-binding"/>
</dbReference>
<dbReference type="PROSITE" id="PS00211">
    <property type="entry name" value="ABC_TRANSPORTER_1"/>
    <property type="match status" value="1"/>
</dbReference>